<proteinExistence type="predicted"/>
<dbReference type="PROSITE" id="PS51257">
    <property type="entry name" value="PROKAR_LIPOPROTEIN"/>
    <property type="match status" value="1"/>
</dbReference>
<feature type="chain" id="PRO_5045110163" evidence="1">
    <location>
        <begin position="28"/>
        <end position="241"/>
    </location>
</feature>
<dbReference type="RefSeq" id="WP_236501016.1">
    <property type="nucleotide sequence ID" value="NZ_CP091244.1"/>
</dbReference>
<reference evidence="3" key="1">
    <citation type="journal article" date="2022" name="Microorganisms">
        <title>Two New Species of Filamentous Sulfur Bacteria of the Genus Thiothrix, Thiothrix winogradskyi sp. nov. and 'Candidatus Thiothrix sulfatifontis' sp. nov.</title>
        <authorList>
            <person name="Ravin N.V."/>
            <person name="Rossetti S."/>
            <person name="Beletsky A.V."/>
            <person name="Kadnikov V.V."/>
            <person name="Rudenko T.S."/>
            <person name="Smolyakov D.D."/>
            <person name="Moskvitina M.I."/>
            <person name="Gureeva M.V."/>
            <person name="Mardanov A.V."/>
            <person name="Grabovich M.Y."/>
        </authorList>
    </citation>
    <scope>NUCLEOTIDE SEQUENCE</scope>
    <source>
        <strain evidence="3">CT3</strain>
    </source>
</reference>
<dbReference type="Proteomes" id="UP001054801">
    <property type="component" value="Chromosome"/>
</dbReference>
<dbReference type="InterPro" id="IPR012347">
    <property type="entry name" value="Ferritin-like"/>
</dbReference>
<evidence type="ECO:0000313" key="3">
    <source>
        <dbReference type="EMBL" id="UJS25712.1"/>
    </source>
</evidence>
<evidence type="ECO:0000313" key="4">
    <source>
        <dbReference type="Proteomes" id="UP001054801"/>
    </source>
</evidence>
<organism evidence="3 4">
    <name type="scientific">Thiothrix winogradskyi</name>
    <dbReference type="NCBI Taxonomy" id="96472"/>
    <lineage>
        <taxon>Bacteria</taxon>
        <taxon>Pseudomonadati</taxon>
        <taxon>Pseudomonadota</taxon>
        <taxon>Gammaproteobacteria</taxon>
        <taxon>Thiotrichales</taxon>
        <taxon>Thiotrichaceae</taxon>
        <taxon>Thiothrix</taxon>
    </lineage>
</organism>
<dbReference type="EMBL" id="CP091244">
    <property type="protein sequence ID" value="UJS25712.1"/>
    <property type="molecule type" value="Genomic_DNA"/>
</dbReference>
<feature type="domain" description="DUF2202" evidence="2">
    <location>
        <begin position="71"/>
        <end position="235"/>
    </location>
</feature>
<gene>
    <name evidence="3" type="ORF">L2Y54_06625</name>
</gene>
<sequence length="241" mass="25688">MKTLNLTRHTLLACAVTLLVGCGGSSAADTAALTTTATTAAASVVDTAPASATVIDNTTASATTALTAAETTTLLFVREEEKLARDVYLTLYNRWGTKVFQNIATRSEQQHLDIMGNLIATYKLQDPVLDNTIGAFTDPVLLGLYQDLVMRGSTSLNDGLHVGGFIEEFDINDLQEAIDEANAGSKPADIIAAYTNLMCGSRNHLRAFVGQIENNGVDYQAQVISQATVDAIVNSPEEQCR</sequence>
<dbReference type="InterPro" id="IPR019243">
    <property type="entry name" value="DUF2202"/>
</dbReference>
<dbReference type="Pfam" id="PF09968">
    <property type="entry name" value="DUF2202"/>
    <property type="match status" value="1"/>
</dbReference>
<feature type="signal peptide" evidence="1">
    <location>
        <begin position="1"/>
        <end position="27"/>
    </location>
</feature>
<keyword evidence="4" id="KW-1185">Reference proteome</keyword>
<evidence type="ECO:0000259" key="2">
    <source>
        <dbReference type="Pfam" id="PF09968"/>
    </source>
</evidence>
<keyword evidence="1" id="KW-0732">Signal</keyword>
<dbReference type="CDD" id="cd01048">
    <property type="entry name" value="Ferritin_like_AB2"/>
    <property type="match status" value="1"/>
</dbReference>
<name>A0ABY3T1L6_9GAMM</name>
<protein>
    <submittedName>
        <fullName evidence="3">DUF2202 domain-containing protein</fullName>
    </submittedName>
</protein>
<dbReference type="Gene3D" id="1.20.1260.10">
    <property type="match status" value="1"/>
</dbReference>
<accession>A0ABY3T1L6</accession>
<evidence type="ECO:0000256" key="1">
    <source>
        <dbReference type="SAM" id="SignalP"/>
    </source>
</evidence>